<evidence type="ECO:0000256" key="7">
    <source>
        <dbReference type="RuleBase" id="RU363076"/>
    </source>
</evidence>
<dbReference type="Proteomes" id="UP000630528">
    <property type="component" value="Unassembled WGS sequence"/>
</dbReference>
<feature type="transmembrane region" description="Helical" evidence="7">
    <location>
        <begin position="277"/>
        <end position="299"/>
    </location>
</feature>
<dbReference type="PROSITE" id="PS51257">
    <property type="entry name" value="PROKAR_LIPOPROTEIN"/>
    <property type="match status" value="1"/>
</dbReference>
<dbReference type="InterPro" id="IPR003594">
    <property type="entry name" value="HATPase_dom"/>
</dbReference>
<keyword evidence="8" id="KW-0732">Signal</keyword>
<evidence type="ECO:0000256" key="3">
    <source>
        <dbReference type="ARBA" id="ARBA00007165"/>
    </source>
</evidence>
<evidence type="ECO:0000256" key="8">
    <source>
        <dbReference type="SAM" id="SignalP"/>
    </source>
</evidence>
<dbReference type="InterPro" id="IPR005467">
    <property type="entry name" value="His_kinase_dom"/>
</dbReference>
<sequence>MGRRPRSLVALVVMLTACALAAAGFAALGVWQVRRLAWKEALIARVDRNIHGAPVPAPASAQWQQITAADEYRRVQASGHFDYGHEVEVAATTELGAGYWVLTPLRTRDGTWILVNRGFVPPELRANVPRGPDQGEVTGLLRSSEPGGRFLQANVPAAGRWYSRDVAAIATTERLTGAVAPYFIDEVAGPDTATRWPRPGLTVIRFPNDHLQYAITWFALAAMMAAAFGYVLFDDRRRRAAWGQSLLTHAYHLPLDEAGKVPERLAHRRNLLQLVELRWLAVGGQLLTIVLVGTLLGVPLPLREMLTLLAVLALFNVASWWRTRLARPVVNAELFGGLLVDVAVLTAQLYFSGGITNPFIFLFLLQVAVASVLLRPRYVWAMVLVTTCAFVALTMWHRPLALGGLAQAALSSDYVGGLLVCFALNAALLVIFIGRISRNLRQRDEALARLRQRAVEEEHIVRMGLLASGAAHELGTPLATLAVILGDWSRMAPFAGEPELREEMEEMQRQIARCKAIVSNILQSAGETRAVAPQETSLSVFLDELVEEWKRTRGAELTYRREGLDLPIISDTALQQMVGNVLDNALEAAPGQALRFEASWDEDTLTLRVQDRGPGFPDHVLERLGTPYQSSKGTPGRGLGLFLSLNVARTLGGQIAAHNVPGGAEVTITLPLASLMPNEDEDDGR</sequence>
<dbReference type="Pfam" id="PF25323">
    <property type="entry name" value="6TM_PilS"/>
    <property type="match status" value="1"/>
</dbReference>
<dbReference type="PANTHER" id="PTHR23427:SF2">
    <property type="entry name" value="SURFEIT LOCUS PROTEIN 1"/>
    <property type="match status" value="1"/>
</dbReference>
<gene>
    <name evidence="10" type="ORF">JJB11_18325</name>
</gene>
<reference evidence="10" key="2">
    <citation type="submission" date="2021-01" db="EMBL/GenBank/DDBJ databases">
        <authorList>
            <person name="Kang M."/>
        </authorList>
    </citation>
    <scope>NUCLEOTIDE SEQUENCE</scope>
    <source>
        <strain evidence="10">KACC 17527</strain>
    </source>
</reference>
<dbReference type="PANTHER" id="PTHR23427">
    <property type="entry name" value="SURFEIT LOCUS PROTEIN"/>
    <property type="match status" value="1"/>
</dbReference>
<proteinExistence type="inferred from homology"/>
<evidence type="ECO:0000259" key="9">
    <source>
        <dbReference type="PROSITE" id="PS50109"/>
    </source>
</evidence>
<dbReference type="AlphaFoldDB" id="A0A934TWT1"/>
<dbReference type="Gene3D" id="1.10.287.130">
    <property type="match status" value="1"/>
</dbReference>
<dbReference type="EMBL" id="JAEPWM010000008">
    <property type="protein sequence ID" value="MBK6008062.1"/>
    <property type="molecule type" value="Genomic_DNA"/>
</dbReference>
<evidence type="ECO:0000313" key="10">
    <source>
        <dbReference type="EMBL" id="MBK6008062.1"/>
    </source>
</evidence>
<organism evidence="10 11">
    <name type="scientific">Ramlibacter ginsenosidimutans</name>
    <dbReference type="NCBI Taxonomy" id="502333"/>
    <lineage>
        <taxon>Bacteria</taxon>
        <taxon>Pseudomonadati</taxon>
        <taxon>Pseudomonadota</taxon>
        <taxon>Betaproteobacteria</taxon>
        <taxon>Burkholderiales</taxon>
        <taxon>Comamonadaceae</taxon>
        <taxon>Ramlibacter</taxon>
    </lineage>
</organism>
<evidence type="ECO:0000256" key="6">
    <source>
        <dbReference type="ARBA" id="ARBA00023136"/>
    </source>
</evidence>
<protein>
    <recommendedName>
        <fullName evidence="7">SURF1-like protein</fullName>
    </recommendedName>
</protein>
<dbReference type="Pfam" id="PF02104">
    <property type="entry name" value="SURF1"/>
    <property type="match status" value="1"/>
</dbReference>
<feature type="transmembrane region" description="Helical" evidence="7">
    <location>
        <begin position="214"/>
        <end position="233"/>
    </location>
</feature>
<dbReference type="InterPro" id="IPR045214">
    <property type="entry name" value="Surf1/Surf4"/>
</dbReference>
<dbReference type="InterPro" id="IPR002994">
    <property type="entry name" value="Surf1/Shy1"/>
</dbReference>
<comment type="similarity">
    <text evidence="3 7">Belongs to the SURF1 family.</text>
</comment>
<dbReference type="SUPFAM" id="SSF47384">
    <property type="entry name" value="Homodimeric domain of signal transducing histidine kinase"/>
    <property type="match status" value="1"/>
</dbReference>
<dbReference type="GO" id="GO:0005886">
    <property type="term" value="C:plasma membrane"/>
    <property type="evidence" value="ECO:0007669"/>
    <property type="project" value="UniProtKB-SubCell"/>
</dbReference>
<evidence type="ECO:0000256" key="5">
    <source>
        <dbReference type="ARBA" id="ARBA00022989"/>
    </source>
</evidence>
<dbReference type="PROSITE" id="PS50895">
    <property type="entry name" value="SURF1"/>
    <property type="match status" value="1"/>
</dbReference>
<feature type="domain" description="Histidine kinase" evidence="9">
    <location>
        <begin position="469"/>
        <end position="674"/>
    </location>
</feature>
<dbReference type="RefSeq" id="WP_201174683.1">
    <property type="nucleotide sequence ID" value="NZ_JAEPWM010000008.1"/>
</dbReference>
<feature type="transmembrane region" description="Helical" evidence="7">
    <location>
        <begin position="379"/>
        <end position="396"/>
    </location>
</feature>
<keyword evidence="6 7" id="KW-0472">Membrane</keyword>
<dbReference type="InterPro" id="IPR036097">
    <property type="entry name" value="HisK_dim/P_sf"/>
</dbReference>
<dbReference type="InterPro" id="IPR036890">
    <property type="entry name" value="HATPase_C_sf"/>
</dbReference>
<evidence type="ECO:0000256" key="4">
    <source>
        <dbReference type="ARBA" id="ARBA00022692"/>
    </source>
</evidence>
<keyword evidence="11" id="KW-1185">Reference proteome</keyword>
<name>A0A934TWT1_9BURK</name>
<feature type="signal peptide" evidence="8">
    <location>
        <begin position="1"/>
        <end position="21"/>
    </location>
</feature>
<dbReference type="CDD" id="cd06662">
    <property type="entry name" value="SURF1"/>
    <property type="match status" value="1"/>
</dbReference>
<feature type="transmembrane region" description="Helical" evidence="7">
    <location>
        <begin position="357"/>
        <end position="374"/>
    </location>
</feature>
<dbReference type="PROSITE" id="PS50109">
    <property type="entry name" value="HIS_KIN"/>
    <property type="match status" value="1"/>
</dbReference>
<dbReference type="SUPFAM" id="SSF55874">
    <property type="entry name" value="ATPase domain of HSP90 chaperone/DNA topoisomerase II/histidine kinase"/>
    <property type="match status" value="1"/>
</dbReference>
<reference evidence="10" key="1">
    <citation type="journal article" date="2012" name="J. Microbiol. Biotechnol.">
        <title>Ramlibacter ginsenosidimutans sp. nov., with ginsenoside-converting activity.</title>
        <authorList>
            <person name="Wang L."/>
            <person name="An D.S."/>
            <person name="Kim S.G."/>
            <person name="Jin F.X."/>
            <person name="Kim S.C."/>
            <person name="Lee S.T."/>
            <person name="Im W.T."/>
        </authorList>
    </citation>
    <scope>NUCLEOTIDE SEQUENCE</scope>
    <source>
        <strain evidence="10">KACC 17527</strain>
    </source>
</reference>
<dbReference type="SMART" id="SM00387">
    <property type="entry name" value="HATPase_c"/>
    <property type="match status" value="1"/>
</dbReference>
<dbReference type="PRINTS" id="PR00344">
    <property type="entry name" value="BCTRLSENSOR"/>
</dbReference>
<accession>A0A934TWT1</accession>
<comment type="caution">
    <text evidence="7">Lacks conserved residue(s) required for the propagation of feature annotation.</text>
</comment>
<dbReference type="Gene3D" id="3.30.565.10">
    <property type="entry name" value="Histidine kinase-like ATPase, C-terminal domain"/>
    <property type="match status" value="1"/>
</dbReference>
<dbReference type="InterPro" id="IPR004358">
    <property type="entry name" value="Sig_transdc_His_kin-like_C"/>
</dbReference>
<keyword evidence="7" id="KW-1003">Cell membrane</keyword>
<evidence type="ECO:0000256" key="1">
    <source>
        <dbReference type="ARBA" id="ARBA00000085"/>
    </source>
</evidence>
<dbReference type="Pfam" id="PF02518">
    <property type="entry name" value="HATPase_c"/>
    <property type="match status" value="1"/>
</dbReference>
<comment type="catalytic activity">
    <reaction evidence="1">
        <text>ATP + protein L-histidine = ADP + protein N-phospho-L-histidine.</text>
        <dbReference type="EC" id="2.7.13.3"/>
    </reaction>
</comment>
<feature type="transmembrane region" description="Helical" evidence="7">
    <location>
        <begin position="334"/>
        <end position="351"/>
    </location>
</feature>
<feature type="chain" id="PRO_5036797920" description="SURF1-like protein" evidence="8">
    <location>
        <begin position="22"/>
        <end position="685"/>
    </location>
</feature>
<evidence type="ECO:0000256" key="2">
    <source>
        <dbReference type="ARBA" id="ARBA00004370"/>
    </source>
</evidence>
<comment type="subcellular location">
    <subcellularLocation>
        <location evidence="7">Cell membrane</location>
        <topology evidence="7">Multi-pass membrane protein</topology>
    </subcellularLocation>
    <subcellularLocation>
        <location evidence="2">Membrane</location>
    </subcellularLocation>
</comment>
<evidence type="ECO:0000313" key="11">
    <source>
        <dbReference type="Proteomes" id="UP000630528"/>
    </source>
</evidence>
<keyword evidence="5 7" id="KW-1133">Transmembrane helix</keyword>
<keyword evidence="4 7" id="KW-0812">Transmembrane</keyword>
<feature type="transmembrane region" description="Helical" evidence="7">
    <location>
        <begin position="416"/>
        <end position="434"/>
    </location>
</feature>
<feature type="transmembrane region" description="Helical" evidence="7">
    <location>
        <begin position="305"/>
        <end position="322"/>
    </location>
</feature>
<comment type="caution">
    <text evidence="10">The sequence shown here is derived from an EMBL/GenBank/DDBJ whole genome shotgun (WGS) entry which is preliminary data.</text>
</comment>
<dbReference type="GO" id="GO:0000155">
    <property type="term" value="F:phosphorelay sensor kinase activity"/>
    <property type="evidence" value="ECO:0007669"/>
    <property type="project" value="InterPro"/>
</dbReference>